<sequence>MELTGFIGLGVMGQPMALNLAHAKTRLIVWNRTAERNGPLQSAGAAMADSPAAVFRQARIVILMLADEAAIDTVLGRGTPDFAVNVTGHIIVQMGTVPPGYSRELGTEISDAGGAYVEAPVSGSRKPAEAGQLVAMLAGDESVMDEISPLLAPMCQEIFRCGPVPAALTMKLAVNSFLITMVTGLAEATHFAERHGLDMKQFRAILDAGPMASSVSRIKLAKLVEQDFDVQAAIFDVLKNARLVADAAREAEIASPLLDASHLLYRESEELGHSRLDMAAVVRAIEARTKGRQR</sequence>
<name>A0A160TH90_9ZZZZ</name>
<dbReference type="PROSITE" id="PS00895">
    <property type="entry name" value="3_HYDROXYISOBUT_DH"/>
    <property type="match status" value="1"/>
</dbReference>
<dbReference type="GO" id="GO:0051287">
    <property type="term" value="F:NAD binding"/>
    <property type="evidence" value="ECO:0007669"/>
    <property type="project" value="InterPro"/>
</dbReference>
<dbReference type="InterPro" id="IPR013328">
    <property type="entry name" value="6PGD_dom2"/>
</dbReference>
<dbReference type="InterPro" id="IPR002204">
    <property type="entry name" value="3-OH-isobutyrate_DH-rel_CS"/>
</dbReference>
<dbReference type="InterPro" id="IPR015815">
    <property type="entry name" value="HIBADH-related"/>
</dbReference>
<dbReference type="SUPFAM" id="SSF48179">
    <property type="entry name" value="6-phosphogluconate dehydrogenase C-terminal domain-like"/>
    <property type="match status" value="1"/>
</dbReference>
<dbReference type="InterPro" id="IPR008927">
    <property type="entry name" value="6-PGluconate_DH-like_C_sf"/>
</dbReference>
<keyword evidence="1 5" id="KW-0560">Oxidoreductase</keyword>
<dbReference type="InterPro" id="IPR051265">
    <property type="entry name" value="HIBADH-related_NP60_sf"/>
</dbReference>
<dbReference type="InterPro" id="IPR006115">
    <property type="entry name" value="6PGDH_NADP-bd"/>
</dbReference>
<dbReference type="InterPro" id="IPR029154">
    <property type="entry name" value="HIBADH-like_NADP-bd"/>
</dbReference>
<dbReference type="PIRSF" id="PIRSF000103">
    <property type="entry name" value="HIBADH"/>
    <property type="match status" value="1"/>
</dbReference>
<feature type="domain" description="6-phosphogluconate dehydrogenase NADP-binding" evidence="3">
    <location>
        <begin position="5"/>
        <end position="161"/>
    </location>
</feature>
<dbReference type="PANTHER" id="PTHR43580:SF2">
    <property type="entry name" value="CYTOKINE-LIKE NUCLEAR FACTOR N-PAC"/>
    <property type="match status" value="1"/>
</dbReference>
<evidence type="ECO:0000256" key="1">
    <source>
        <dbReference type="ARBA" id="ARBA00023002"/>
    </source>
</evidence>
<dbReference type="GO" id="GO:0050661">
    <property type="term" value="F:NADP binding"/>
    <property type="evidence" value="ECO:0007669"/>
    <property type="project" value="InterPro"/>
</dbReference>
<dbReference type="Pfam" id="PF03446">
    <property type="entry name" value="NAD_binding_2"/>
    <property type="match status" value="1"/>
</dbReference>
<dbReference type="PANTHER" id="PTHR43580">
    <property type="entry name" value="OXIDOREDUCTASE GLYR1-RELATED"/>
    <property type="match status" value="1"/>
</dbReference>
<feature type="domain" description="3-hydroxyisobutyrate dehydrogenase-like NAD-binding" evidence="4">
    <location>
        <begin position="167"/>
        <end position="284"/>
    </location>
</feature>
<reference evidence="5" key="1">
    <citation type="submission" date="2015-10" db="EMBL/GenBank/DDBJ databases">
        <authorList>
            <person name="Gilbert D.G."/>
        </authorList>
    </citation>
    <scope>NUCLEOTIDE SEQUENCE</scope>
</reference>
<keyword evidence="2" id="KW-0520">NAD</keyword>
<dbReference type="EMBL" id="CZQE01000124">
    <property type="protein sequence ID" value="CUS44255.1"/>
    <property type="molecule type" value="Genomic_DNA"/>
</dbReference>
<dbReference type="SUPFAM" id="SSF51735">
    <property type="entry name" value="NAD(P)-binding Rossmann-fold domains"/>
    <property type="match status" value="1"/>
</dbReference>
<dbReference type="Gene3D" id="3.40.50.720">
    <property type="entry name" value="NAD(P)-binding Rossmann-like Domain"/>
    <property type="match status" value="1"/>
</dbReference>
<protein>
    <submittedName>
        <fullName evidence="5">3-hydroxyisobutyrate dehydrogenase</fullName>
        <ecNumber evidence="5">1.1.1.31</ecNumber>
    </submittedName>
</protein>
<dbReference type="Gene3D" id="1.10.1040.10">
    <property type="entry name" value="N-(1-d-carboxylethyl)-l-norvaline Dehydrogenase, domain 2"/>
    <property type="match status" value="1"/>
</dbReference>
<evidence type="ECO:0000259" key="3">
    <source>
        <dbReference type="Pfam" id="PF03446"/>
    </source>
</evidence>
<dbReference type="AlphaFoldDB" id="A0A160TH90"/>
<gene>
    <name evidence="5" type="ORF">MGWOODY_Smn1498</name>
</gene>
<dbReference type="InterPro" id="IPR036291">
    <property type="entry name" value="NAD(P)-bd_dom_sf"/>
</dbReference>
<evidence type="ECO:0000256" key="2">
    <source>
        <dbReference type="ARBA" id="ARBA00023027"/>
    </source>
</evidence>
<dbReference type="Pfam" id="PF14833">
    <property type="entry name" value="NAD_binding_11"/>
    <property type="match status" value="1"/>
</dbReference>
<evidence type="ECO:0000259" key="4">
    <source>
        <dbReference type="Pfam" id="PF14833"/>
    </source>
</evidence>
<evidence type="ECO:0000313" key="5">
    <source>
        <dbReference type="EMBL" id="CUS44255.1"/>
    </source>
</evidence>
<proteinExistence type="predicted"/>
<accession>A0A160TH90</accession>
<dbReference type="GO" id="GO:0008442">
    <property type="term" value="F:3-hydroxyisobutyrate dehydrogenase activity"/>
    <property type="evidence" value="ECO:0007669"/>
    <property type="project" value="UniProtKB-EC"/>
</dbReference>
<organism evidence="5">
    <name type="scientific">hydrothermal vent metagenome</name>
    <dbReference type="NCBI Taxonomy" id="652676"/>
    <lineage>
        <taxon>unclassified sequences</taxon>
        <taxon>metagenomes</taxon>
        <taxon>ecological metagenomes</taxon>
    </lineage>
</organism>
<dbReference type="EC" id="1.1.1.31" evidence="5"/>